<name>A0A932LZQ6_UNCTE</name>
<keyword evidence="5" id="KW-0547">Nucleotide-binding</keyword>
<dbReference type="GO" id="GO:0000049">
    <property type="term" value="F:tRNA binding"/>
    <property type="evidence" value="ECO:0007669"/>
    <property type="project" value="TreeGrafter"/>
</dbReference>
<dbReference type="GO" id="GO:0005829">
    <property type="term" value="C:cytosol"/>
    <property type="evidence" value="ECO:0007669"/>
    <property type="project" value="TreeGrafter"/>
</dbReference>
<dbReference type="EMBL" id="JACPSX010000051">
    <property type="protein sequence ID" value="MBI3014049.1"/>
    <property type="molecule type" value="Genomic_DNA"/>
</dbReference>
<dbReference type="InterPro" id="IPR045864">
    <property type="entry name" value="aa-tRNA-synth_II/BPL/LPL"/>
</dbReference>
<dbReference type="FunFam" id="2.40.50.140:FF:000024">
    <property type="entry name" value="Lysine--tRNA ligase"/>
    <property type="match status" value="1"/>
</dbReference>
<keyword evidence="3 12" id="KW-0436">Ligase</keyword>
<evidence type="ECO:0000256" key="2">
    <source>
        <dbReference type="ARBA" id="ARBA00013166"/>
    </source>
</evidence>
<comment type="catalytic activity">
    <reaction evidence="10">
        <text>tRNA(Lys) + L-lysine + ATP = L-lysyl-tRNA(Lys) + AMP + diphosphate</text>
        <dbReference type="Rhea" id="RHEA:20792"/>
        <dbReference type="Rhea" id="RHEA-COMP:9696"/>
        <dbReference type="Rhea" id="RHEA-COMP:9697"/>
        <dbReference type="ChEBI" id="CHEBI:30616"/>
        <dbReference type="ChEBI" id="CHEBI:32551"/>
        <dbReference type="ChEBI" id="CHEBI:33019"/>
        <dbReference type="ChEBI" id="CHEBI:78442"/>
        <dbReference type="ChEBI" id="CHEBI:78529"/>
        <dbReference type="ChEBI" id="CHEBI:456215"/>
        <dbReference type="EC" id="6.1.1.6"/>
    </reaction>
</comment>
<dbReference type="GO" id="GO:0004824">
    <property type="term" value="F:lysine-tRNA ligase activity"/>
    <property type="evidence" value="ECO:0007669"/>
    <property type="project" value="UniProtKB-EC"/>
</dbReference>
<evidence type="ECO:0000256" key="9">
    <source>
        <dbReference type="ARBA" id="ARBA00030563"/>
    </source>
</evidence>
<dbReference type="GO" id="GO:0046872">
    <property type="term" value="F:metal ion binding"/>
    <property type="evidence" value="ECO:0007669"/>
    <property type="project" value="UniProtKB-KW"/>
</dbReference>
<keyword evidence="4" id="KW-0479">Metal-binding</keyword>
<dbReference type="PROSITE" id="PS50862">
    <property type="entry name" value="AA_TRNA_LIGASE_II"/>
    <property type="match status" value="1"/>
</dbReference>
<evidence type="ECO:0000256" key="1">
    <source>
        <dbReference type="ARBA" id="ARBA00008226"/>
    </source>
</evidence>
<dbReference type="AlphaFoldDB" id="A0A932LZQ6"/>
<proteinExistence type="inferred from homology"/>
<accession>A0A932LZQ6</accession>
<keyword evidence="7" id="KW-0648">Protein biosynthesis</keyword>
<keyword evidence="6" id="KW-0067">ATP-binding</keyword>
<dbReference type="Proteomes" id="UP000741360">
    <property type="component" value="Unassembled WGS sequence"/>
</dbReference>
<protein>
    <recommendedName>
        <fullName evidence="2">lysine--tRNA ligase</fullName>
        <ecNumber evidence="2">6.1.1.6</ecNumber>
    </recommendedName>
    <alternativeName>
        <fullName evidence="9">Lysyl-tRNA synthetase</fullName>
    </alternativeName>
</protein>
<dbReference type="Gene3D" id="2.40.50.140">
    <property type="entry name" value="Nucleic acid-binding proteins"/>
    <property type="match status" value="1"/>
</dbReference>
<reference evidence="12" key="1">
    <citation type="submission" date="2020-07" db="EMBL/GenBank/DDBJ databases">
        <title>Huge and variable diversity of episymbiotic CPR bacteria and DPANN archaea in groundwater ecosystems.</title>
        <authorList>
            <person name="He C.Y."/>
            <person name="Keren R."/>
            <person name="Whittaker M."/>
            <person name="Farag I.F."/>
            <person name="Doudna J."/>
            <person name="Cate J.H.D."/>
            <person name="Banfield J.F."/>
        </authorList>
    </citation>
    <scope>NUCLEOTIDE SEQUENCE</scope>
    <source>
        <strain evidence="12">NC_groundwater_717_Ag_S-0.2um_59_8</strain>
    </source>
</reference>
<dbReference type="Pfam" id="PF00152">
    <property type="entry name" value="tRNA-synt_2"/>
    <property type="match status" value="1"/>
</dbReference>
<dbReference type="EC" id="6.1.1.6" evidence="2"/>
<evidence type="ECO:0000313" key="13">
    <source>
        <dbReference type="Proteomes" id="UP000741360"/>
    </source>
</evidence>
<evidence type="ECO:0000313" key="12">
    <source>
        <dbReference type="EMBL" id="MBI3014049.1"/>
    </source>
</evidence>
<dbReference type="GO" id="GO:0006430">
    <property type="term" value="P:lysyl-tRNA aminoacylation"/>
    <property type="evidence" value="ECO:0007669"/>
    <property type="project" value="InterPro"/>
</dbReference>
<gene>
    <name evidence="12" type="primary">lysS</name>
    <name evidence="12" type="ORF">HYY65_03055</name>
</gene>
<dbReference type="Pfam" id="PF01336">
    <property type="entry name" value="tRNA_anti-codon"/>
    <property type="match status" value="1"/>
</dbReference>
<comment type="similarity">
    <text evidence="1">Belongs to the class-II aminoacyl-tRNA synthetase family.</text>
</comment>
<evidence type="ECO:0000256" key="3">
    <source>
        <dbReference type="ARBA" id="ARBA00022598"/>
    </source>
</evidence>
<dbReference type="InterPro" id="IPR004364">
    <property type="entry name" value="Aa-tRNA-synt_II"/>
</dbReference>
<dbReference type="InterPro" id="IPR044136">
    <property type="entry name" value="Lys-tRNA-ligase_II_N"/>
</dbReference>
<evidence type="ECO:0000259" key="11">
    <source>
        <dbReference type="PROSITE" id="PS50862"/>
    </source>
</evidence>
<evidence type="ECO:0000256" key="8">
    <source>
        <dbReference type="ARBA" id="ARBA00023146"/>
    </source>
</evidence>
<comment type="caution">
    <text evidence="12">The sequence shown here is derived from an EMBL/GenBank/DDBJ whole genome shotgun (WGS) entry which is preliminary data.</text>
</comment>
<feature type="non-terminal residue" evidence="12">
    <location>
        <position position="361"/>
    </location>
</feature>
<evidence type="ECO:0000256" key="7">
    <source>
        <dbReference type="ARBA" id="ARBA00022917"/>
    </source>
</evidence>
<feature type="domain" description="Aminoacyl-transfer RNA synthetases class-II family profile" evidence="11">
    <location>
        <begin position="177"/>
        <end position="328"/>
    </location>
</feature>
<keyword evidence="8" id="KW-0030">Aminoacyl-tRNA synthetase</keyword>
<evidence type="ECO:0000256" key="10">
    <source>
        <dbReference type="ARBA" id="ARBA00048573"/>
    </source>
</evidence>
<dbReference type="GO" id="GO:0005524">
    <property type="term" value="F:ATP binding"/>
    <property type="evidence" value="ECO:0007669"/>
    <property type="project" value="UniProtKB-KW"/>
</dbReference>
<dbReference type="SUPFAM" id="SSF50249">
    <property type="entry name" value="Nucleic acid-binding proteins"/>
    <property type="match status" value="1"/>
</dbReference>
<dbReference type="Gene3D" id="3.30.930.10">
    <property type="entry name" value="Bira Bifunctional Protein, Domain 2"/>
    <property type="match status" value="1"/>
</dbReference>
<dbReference type="PRINTS" id="PR00982">
    <property type="entry name" value="TRNASYNTHLYS"/>
</dbReference>
<evidence type="ECO:0000256" key="5">
    <source>
        <dbReference type="ARBA" id="ARBA00022741"/>
    </source>
</evidence>
<dbReference type="PANTHER" id="PTHR42918:SF15">
    <property type="entry name" value="LYSINE--TRNA LIGASE, CHLOROPLASTIC_MITOCHONDRIAL"/>
    <property type="match status" value="1"/>
</dbReference>
<sequence length="361" mass="41008">MDEFSDLMKQRLIKLEDLQSRGDPAYVNRFKTTSSISGLVEQVTALSAEGLEQLSAEFVVAGRVMSYRSHGRSSFCHIRDGSGAVQIYLRSDELGEQNYRSLARILDIGDFIGVRGKPFRTRTGELTLAAREVTLLSKSLRPLPEKWHGLKDVEIRYRQRYVDLIVNPQVREVFQRRSAIIHKIREFLLSRGYLEVETPMMQTVAGGAAARPFVTHHNALNMDLYLRIAPELYLKRLVVGGYDRVFEINRNFRNEGVSSQHNPEFTMLEFYTAYSDYREMMDFVEELISASARQACGGLQFDYQGTSVDLTRPWKRATFLGALKEIGGVPDSVLQQEGALRELLQSRGAAPHDLQSMGKML</sequence>
<evidence type="ECO:0000256" key="6">
    <source>
        <dbReference type="ARBA" id="ARBA00022840"/>
    </source>
</evidence>
<dbReference type="InterPro" id="IPR004365">
    <property type="entry name" value="NA-bd_OB_tRNA"/>
</dbReference>
<evidence type="ECO:0000256" key="4">
    <source>
        <dbReference type="ARBA" id="ARBA00022723"/>
    </source>
</evidence>
<dbReference type="SUPFAM" id="SSF55681">
    <property type="entry name" value="Class II aaRS and biotin synthetases"/>
    <property type="match status" value="1"/>
</dbReference>
<dbReference type="InterPro" id="IPR012340">
    <property type="entry name" value="NA-bd_OB-fold"/>
</dbReference>
<dbReference type="CDD" id="cd04322">
    <property type="entry name" value="LysRS_N"/>
    <property type="match status" value="1"/>
</dbReference>
<dbReference type="InterPro" id="IPR006195">
    <property type="entry name" value="aa-tRNA-synth_II"/>
</dbReference>
<dbReference type="InterPro" id="IPR018149">
    <property type="entry name" value="Lys-tRNA-synth_II_C"/>
</dbReference>
<organism evidence="12 13">
    <name type="scientific">Tectimicrobiota bacterium</name>
    <dbReference type="NCBI Taxonomy" id="2528274"/>
    <lineage>
        <taxon>Bacteria</taxon>
        <taxon>Pseudomonadati</taxon>
        <taxon>Nitrospinota/Tectimicrobiota group</taxon>
        <taxon>Candidatus Tectimicrobiota</taxon>
    </lineage>
</organism>
<dbReference type="PANTHER" id="PTHR42918">
    <property type="entry name" value="LYSYL-TRNA SYNTHETASE"/>
    <property type="match status" value="1"/>
</dbReference>